<evidence type="ECO:0000256" key="1">
    <source>
        <dbReference type="SAM" id="MobiDB-lite"/>
    </source>
</evidence>
<organism evidence="3 4">
    <name type="scientific">Phoenix dactylifera</name>
    <name type="common">Date palm</name>
    <dbReference type="NCBI Taxonomy" id="42345"/>
    <lineage>
        <taxon>Eukaryota</taxon>
        <taxon>Viridiplantae</taxon>
        <taxon>Streptophyta</taxon>
        <taxon>Embryophyta</taxon>
        <taxon>Tracheophyta</taxon>
        <taxon>Spermatophyta</taxon>
        <taxon>Magnoliopsida</taxon>
        <taxon>Liliopsida</taxon>
        <taxon>Arecaceae</taxon>
        <taxon>Coryphoideae</taxon>
        <taxon>Phoeniceae</taxon>
        <taxon>Phoenix</taxon>
    </lineage>
</organism>
<dbReference type="Gene3D" id="3.40.50.620">
    <property type="entry name" value="HUPs"/>
    <property type="match status" value="1"/>
</dbReference>
<dbReference type="SUPFAM" id="SSF52402">
    <property type="entry name" value="Adenine nucleotide alpha hydrolases-like"/>
    <property type="match status" value="1"/>
</dbReference>
<dbReference type="KEGG" id="pda:103716467"/>
<protein>
    <submittedName>
        <fullName evidence="4">U-box domain-containing protein 35 isoform X1</fullName>
    </submittedName>
</protein>
<proteinExistence type="predicted"/>
<dbReference type="PANTHER" id="PTHR47382">
    <property type="entry name" value="U-BOX DOMAIN-CONTAINING PROTEIN 52-LIKE"/>
    <property type="match status" value="1"/>
</dbReference>
<sequence length="238" mass="26303">MSTSEITSAGVCEIQEVEEEPGAAEPRQAVPASPGKAVDGDDVYVAVGKSSSGMDALSWALKYVAKPSSFVYLIHVFPEIHHIPTPLGTFPKHQLGEEQVESYMNQERTKRQEMLQKYLNLCHSSKVEVDTLLIESDQTAKAIVDLIPVLNITRLIVGTTKSNLRRWRRNSKAEQIHKNAPDYCEVKIICDGREVKPPSPATVSSLNPVTTDGRNKDSEQSHRNKDSILCTCFPGKST</sequence>
<feature type="compositionally biased region" description="Polar residues" evidence="1">
    <location>
        <begin position="201"/>
        <end position="212"/>
    </location>
</feature>
<evidence type="ECO:0000313" key="3">
    <source>
        <dbReference type="Proteomes" id="UP000228380"/>
    </source>
</evidence>
<dbReference type="CDD" id="cd01989">
    <property type="entry name" value="USP_STK_Ubox_N"/>
    <property type="match status" value="1"/>
</dbReference>
<dbReference type="InterPro" id="IPR014729">
    <property type="entry name" value="Rossmann-like_a/b/a_fold"/>
</dbReference>
<dbReference type="RefSeq" id="XP_008802697.2">
    <property type="nucleotide sequence ID" value="XM_008804475.4"/>
</dbReference>
<feature type="compositionally biased region" description="Basic and acidic residues" evidence="1">
    <location>
        <begin position="213"/>
        <end position="222"/>
    </location>
</feature>
<dbReference type="PANTHER" id="PTHR47382:SF3">
    <property type="entry name" value="ADENINE NUCLEOTIDE ALPHA HYDROLASES-LIKE SUPERFAMILY PROTEIN"/>
    <property type="match status" value="1"/>
</dbReference>
<reference evidence="3" key="1">
    <citation type="journal article" date="2019" name="Nat. Commun.">
        <title>Genome-wide association mapping of date palm fruit traits.</title>
        <authorList>
            <person name="Hazzouri K.M."/>
            <person name="Gros-Balthazard M."/>
            <person name="Flowers J.M."/>
            <person name="Copetti D."/>
            <person name="Lemansour A."/>
            <person name="Lebrun M."/>
            <person name="Masmoudi K."/>
            <person name="Ferrand S."/>
            <person name="Dhar M.I."/>
            <person name="Fresquez Z.A."/>
            <person name="Rosas U."/>
            <person name="Zhang J."/>
            <person name="Talag J."/>
            <person name="Lee S."/>
            <person name="Kudrna D."/>
            <person name="Powell R.F."/>
            <person name="Leitch I.J."/>
            <person name="Krueger R.R."/>
            <person name="Wing R.A."/>
            <person name="Amiri K.M.A."/>
            <person name="Purugganan M.D."/>
        </authorList>
    </citation>
    <scope>NUCLEOTIDE SEQUENCE [LARGE SCALE GENOMIC DNA]</scope>
    <source>
        <strain evidence="3">cv. Khalas</strain>
    </source>
</reference>
<accession>A0A8B7CN14</accession>
<reference evidence="4" key="2">
    <citation type="submission" date="2025-08" db="UniProtKB">
        <authorList>
            <consortium name="RefSeq"/>
        </authorList>
    </citation>
    <scope>IDENTIFICATION</scope>
    <source>
        <tissue evidence="4">Young leaves</tissue>
    </source>
</reference>
<evidence type="ECO:0000313" key="4">
    <source>
        <dbReference type="RefSeq" id="XP_008802697.2"/>
    </source>
</evidence>
<dbReference type="GeneID" id="103716467"/>
<gene>
    <name evidence="4" type="primary">LOC103716467</name>
</gene>
<name>A0A8B7CN14_PHODC</name>
<dbReference type="AlphaFoldDB" id="A0A8B7CN14"/>
<feature type="region of interest" description="Disordered" evidence="1">
    <location>
        <begin position="197"/>
        <end position="222"/>
    </location>
</feature>
<feature type="domain" description="UspA" evidence="2">
    <location>
        <begin position="43"/>
        <end position="181"/>
    </location>
</feature>
<dbReference type="Proteomes" id="UP000228380">
    <property type="component" value="Chromosome 1"/>
</dbReference>
<evidence type="ECO:0000259" key="2">
    <source>
        <dbReference type="Pfam" id="PF00582"/>
    </source>
</evidence>
<dbReference type="Pfam" id="PF00582">
    <property type="entry name" value="Usp"/>
    <property type="match status" value="1"/>
</dbReference>
<dbReference type="OrthoDB" id="1654852at2759"/>
<dbReference type="InterPro" id="IPR006016">
    <property type="entry name" value="UspA"/>
</dbReference>
<keyword evidence="3" id="KW-1185">Reference proteome</keyword>